<dbReference type="PROSITE" id="PS50110">
    <property type="entry name" value="RESPONSE_REGULATORY"/>
    <property type="match status" value="1"/>
</dbReference>
<dbReference type="PANTHER" id="PTHR43214">
    <property type="entry name" value="TWO-COMPONENT RESPONSE REGULATOR"/>
    <property type="match status" value="1"/>
</dbReference>
<evidence type="ECO:0000259" key="7">
    <source>
        <dbReference type="PROSITE" id="PS50110"/>
    </source>
</evidence>
<dbReference type="InterPro" id="IPR039420">
    <property type="entry name" value="WalR-like"/>
</dbReference>
<keyword evidence="3" id="KW-0238">DNA-binding</keyword>
<dbReference type="InterPro" id="IPR016032">
    <property type="entry name" value="Sig_transdc_resp-reg_C-effctor"/>
</dbReference>
<protein>
    <submittedName>
        <fullName evidence="8">Response regulator transcription factor</fullName>
    </submittedName>
</protein>
<dbReference type="PANTHER" id="PTHR43214:SF41">
    <property type="entry name" value="NITRATE_NITRITE RESPONSE REGULATOR PROTEIN NARP"/>
    <property type="match status" value="1"/>
</dbReference>
<dbReference type="Pfam" id="PF00196">
    <property type="entry name" value="GerE"/>
    <property type="match status" value="1"/>
</dbReference>
<keyword evidence="4" id="KW-0804">Transcription</keyword>
<gene>
    <name evidence="8" type="ORF">E4633_18910</name>
</gene>
<dbReference type="InterPro" id="IPR058245">
    <property type="entry name" value="NreC/VraR/RcsB-like_REC"/>
</dbReference>
<sequence>MIRVLLTDDHKILREGLKGLLHDTDDITVVGEAGDIQELFARLGSVACDVIVLDISLPGRSGLDALKQLKAEGITTPVLVLSMHPEEQYAIRAIRSGAAGYLTKETASQELVHAIRKVHTGGKYLSSNLAERLFTELANPRGAEPHTLLSDREYQIMCMIGSGLTLTGIADKLALSVKTISTYRTRVLLKMGMKNNAELTTYVVKNGLLCDNA</sequence>
<dbReference type="PRINTS" id="PR00038">
    <property type="entry name" value="HTHLUXR"/>
</dbReference>
<evidence type="ECO:0000256" key="5">
    <source>
        <dbReference type="PROSITE-ProRule" id="PRU00169"/>
    </source>
</evidence>
<name>A0A4S1CAF1_9BACT</name>
<feature type="modified residue" description="4-aspartylphosphate" evidence="5">
    <location>
        <position position="54"/>
    </location>
</feature>
<dbReference type="Pfam" id="PF00072">
    <property type="entry name" value="Response_reg"/>
    <property type="match status" value="1"/>
</dbReference>
<dbReference type="CDD" id="cd06170">
    <property type="entry name" value="LuxR_C_like"/>
    <property type="match status" value="1"/>
</dbReference>
<feature type="domain" description="Response regulatory" evidence="7">
    <location>
        <begin position="3"/>
        <end position="119"/>
    </location>
</feature>
<dbReference type="EMBL" id="SRSC01000005">
    <property type="protein sequence ID" value="TGU70269.1"/>
    <property type="molecule type" value="Genomic_DNA"/>
</dbReference>
<dbReference type="RefSeq" id="WP_129127916.1">
    <property type="nucleotide sequence ID" value="NZ_SRSC01000005.1"/>
</dbReference>
<dbReference type="InterPro" id="IPR000792">
    <property type="entry name" value="Tscrpt_reg_LuxR_C"/>
</dbReference>
<evidence type="ECO:0000256" key="1">
    <source>
        <dbReference type="ARBA" id="ARBA00022553"/>
    </source>
</evidence>
<proteinExistence type="predicted"/>
<dbReference type="Proteomes" id="UP000306416">
    <property type="component" value="Unassembled WGS sequence"/>
</dbReference>
<dbReference type="SMART" id="SM00421">
    <property type="entry name" value="HTH_LUXR"/>
    <property type="match status" value="1"/>
</dbReference>
<feature type="domain" description="HTH luxR-type" evidence="6">
    <location>
        <begin position="142"/>
        <end position="207"/>
    </location>
</feature>
<dbReference type="Gene3D" id="3.40.50.2300">
    <property type="match status" value="1"/>
</dbReference>
<evidence type="ECO:0000313" key="8">
    <source>
        <dbReference type="EMBL" id="TGU70269.1"/>
    </source>
</evidence>
<evidence type="ECO:0000313" key="9">
    <source>
        <dbReference type="Proteomes" id="UP000306416"/>
    </source>
</evidence>
<dbReference type="AlphaFoldDB" id="A0A4S1CAF1"/>
<comment type="caution">
    <text evidence="8">The sequence shown here is derived from an EMBL/GenBank/DDBJ whole genome shotgun (WGS) entry which is preliminary data.</text>
</comment>
<dbReference type="CDD" id="cd17535">
    <property type="entry name" value="REC_NarL-like"/>
    <property type="match status" value="1"/>
</dbReference>
<dbReference type="PROSITE" id="PS50043">
    <property type="entry name" value="HTH_LUXR_2"/>
    <property type="match status" value="1"/>
</dbReference>
<evidence type="ECO:0000256" key="4">
    <source>
        <dbReference type="ARBA" id="ARBA00023163"/>
    </source>
</evidence>
<keyword evidence="1 5" id="KW-0597">Phosphoprotein</keyword>
<evidence type="ECO:0000256" key="2">
    <source>
        <dbReference type="ARBA" id="ARBA00023015"/>
    </source>
</evidence>
<accession>A0A4S1CAF1</accession>
<dbReference type="GO" id="GO:0000160">
    <property type="term" value="P:phosphorelay signal transduction system"/>
    <property type="evidence" value="ECO:0007669"/>
    <property type="project" value="InterPro"/>
</dbReference>
<organism evidence="8 9">
    <name type="scientific">Geomonas terrae</name>
    <dbReference type="NCBI Taxonomy" id="2562681"/>
    <lineage>
        <taxon>Bacteria</taxon>
        <taxon>Pseudomonadati</taxon>
        <taxon>Thermodesulfobacteriota</taxon>
        <taxon>Desulfuromonadia</taxon>
        <taxon>Geobacterales</taxon>
        <taxon>Geobacteraceae</taxon>
        <taxon>Geomonas</taxon>
    </lineage>
</organism>
<dbReference type="SMART" id="SM00448">
    <property type="entry name" value="REC"/>
    <property type="match status" value="1"/>
</dbReference>
<dbReference type="SUPFAM" id="SSF52172">
    <property type="entry name" value="CheY-like"/>
    <property type="match status" value="1"/>
</dbReference>
<dbReference type="SUPFAM" id="SSF46894">
    <property type="entry name" value="C-terminal effector domain of the bipartite response regulators"/>
    <property type="match status" value="1"/>
</dbReference>
<evidence type="ECO:0000259" key="6">
    <source>
        <dbReference type="PROSITE" id="PS50043"/>
    </source>
</evidence>
<keyword evidence="2" id="KW-0805">Transcription regulation</keyword>
<evidence type="ECO:0000256" key="3">
    <source>
        <dbReference type="ARBA" id="ARBA00023125"/>
    </source>
</evidence>
<keyword evidence="9" id="KW-1185">Reference proteome</keyword>
<dbReference type="InterPro" id="IPR011006">
    <property type="entry name" value="CheY-like_superfamily"/>
</dbReference>
<dbReference type="GO" id="GO:0003677">
    <property type="term" value="F:DNA binding"/>
    <property type="evidence" value="ECO:0007669"/>
    <property type="project" value="UniProtKB-KW"/>
</dbReference>
<dbReference type="GO" id="GO:0006355">
    <property type="term" value="P:regulation of DNA-templated transcription"/>
    <property type="evidence" value="ECO:0007669"/>
    <property type="project" value="InterPro"/>
</dbReference>
<dbReference type="InterPro" id="IPR001789">
    <property type="entry name" value="Sig_transdc_resp-reg_receiver"/>
</dbReference>
<reference evidence="8 9" key="1">
    <citation type="submission" date="2019-04" db="EMBL/GenBank/DDBJ databases">
        <title>Geobacter oryzae sp. nov., ferric-reducing bacteria isolated from paddy soil.</title>
        <authorList>
            <person name="Xu Z."/>
            <person name="Masuda Y."/>
            <person name="Itoh H."/>
            <person name="Senoo K."/>
        </authorList>
    </citation>
    <scope>NUCLEOTIDE SEQUENCE [LARGE SCALE GENOMIC DNA]</scope>
    <source>
        <strain evidence="8 9">Red111</strain>
    </source>
</reference>